<evidence type="ECO:0000313" key="5">
    <source>
        <dbReference type="Proteomes" id="UP000195402"/>
    </source>
</evidence>
<keyword evidence="5" id="KW-1185">Reference proteome</keyword>
<name>A0A200Q9T5_MACCD</name>
<dbReference type="PANTHER" id="PTHR46194">
    <property type="entry name" value="PEPTIDYL-TRNA HYDROLASE PTRHD1-RELATED"/>
    <property type="match status" value="1"/>
</dbReference>
<dbReference type="InterPro" id="IPR042237">
    <property type="entry name" value="PTRHD1"/>
</dbReference>
<evidence type="ECO:0000256" key="1">
    <source>
        <dbReference type="ARBA" id="ARBA00013260"/>
    </source>
</evidence>
<dbReference type="PANTHER" id="PTHR46194:SF1">
    <property type="entry name" value="PEPTIDYL-TRNA HYDROLASE PTRHD1-RELATED"/>
    <property type="match status" value="1"/>
</dbReference>
<comment type="catalytic activity">
    <reaction evidence="3">
        <text>an N-acyl-L-alpha-aminoacyl-tRNA + H2O = an N-acyl-L-amino acid + a tRNA + H(+)</text>
        <dbReference type="Rhea" id="RHEA:54448"/>
        <dbReference type="Rhea" id="RHEA-COMP:10123"/>
        <dbReference type="Rhea" id="RHEA-COMP:13883"/>
        <dbReference type="ChEBI" id="CHEBI:15377"/>
        <dbReference type="ChEBI" id="CHEBI:15378"/>
        <dbReference type="ChEBI" id="CHEBI:59874"/>
        <dbReference type="ChEBI" id="CHEBI:78442"/>
        <dbReference type="ChEBI" id="CHEBI:138191"/>
        <dbReference type="EC" id="3.1.1.29"/>
    </reaction>
</comment>
<proteinExistence type="predicted"/>
<dbReference type="EMBL" id="MVGT01002629">
    <property type="protein sequence ID" value="OVA07220.1"/>
    <property type="molecule type" value="Genomic_DNA"/>
</dbReference>
<dbReference type="Gene3D" id="3.40.1490.10">
    <property type="entry name" value="Bit1"/>
    <property type="match status" value="1"/>
</dbReference>
<dbReference type="InterPro" id="IPR023476">
    <property type="entry name" value="Pep_tRNA_hydro_II_dom_sf"/>
</dbReference>
<evidence type="ECO:0000256" key="2">
    <source>
        <dbReference type="ARBA" id="ARBA00022801"/>
    </source>
</evidence>
<dbReference type="OrthoDB" id="201213at2759"/>
<dbReference type="AlphaFoldDB" id="A0A200Q9T5"/>
<reference evidence="4 5" key="1">
    <citation type="journal article" date="2017" name="Mol. Plant">
        <title>The Genome of Medicinal Plant Macleaya cordata Provides New Insights into Benzylisoquinoline Alkaloids Metabolism.</title>
        <authorList>
            <person name="Liu X."/>
            <person name="Liu Y."/>
            <person name="Huang P."/>
            <person name="Ma Y."/>
            <person name="Qing Z."/>
            <person name="Tang Q."/>
            <person name="Cao H."/>
            <person name="Cheng P."/>
            <person name="Zheng Y."/>
            <person name="Yuan Z."/>
            <person name="Zhou Y."/>
            <person name="Liu J."/>
            <person name="Tang Z."/>
            <person name="Zhuo Y."/>
            <person name="Zhang Y."/>
            <person name="Yu L."/>
            <person name="Huang J."/>
            <person name="Yang P."/>
            <person name="Peng Q."/>
            <person name="Zhang J."/>
            <person name="Jiang W."/>
            <person name="Zhang Z."/>
            <person name="Lin K."/>
            <person name="Ro D.K."/>
            <person name="Chen X."/>
            <person name="Xiong X."/>
            <person name="Shang Y."/>
            <person name="Huang S."/>
            <person name="Zeng J."/>
        </authorList>
    </citation>
    <scope>NUCLEOTIDE SEQUENCE [LARGE SCALE GENOMIC DNA]</scope>
    <source>
        <strain evidence="5">cv. BLH2017</strain>
        <tissue evidence="4">Root</tissue>
    </source>
</reference>
<evidence type="ECO:0000313" key="4">
    <source>
        <dbReference type="EMBL" id="OVA07220.1"/>
    </source>
</evidence>
<dbReference type="Pfam" id="PF01981">
    <property type="entry name" value="PTH2"/>
    <property type="match status" value="1"/>
</dbReference>
<dbReference type="EC" id="3.1.1.29" evidence="1"/>
<comment type="caution">
    <text evidence="4">The sequence shown here is derived from an EMBL/GenBank/DDBJ whole genome shotgun (WGS) entry which is preliminary data.</text>
</comment>
<sequence>MYGGGGSSEVVVVVTVGKVGVAVGRKRPPPVGQGGTEEIRKMLAPLSSRLSAPAIQYSSSIRVRVRVSVPFCSRVRVFHRNFSSNMSISDDSISLHSETGSTVGETQKSDVLIQYVVLRKDLIDTWPLGSIITQGCHASVLAIWSHKDDNHTVDYCSPENIDSMHKVTLEVKGEPQILNLSQKLTANGIAHKLWIEQPENIPTCLATKPYPKSTVSSYFKNLKLCDMDITVMDSDQICMKRMDDEESKNVEDVEKIAFNPASQPPVGSDVGCIERKKLKRIQLIRRISDRFDWIGRNLGGLDDRFDAIGRNLGRNLGGLRKLLEEIGKVDERSEEVTGHIFADEIRFKGV</sequence>
<dbReference type="GO" id="GO:0004045">
    <property type="term" value="F:peptidyl-tRNA hydrolase activity"/>
    <property type="evidence" value="ECO:0007669"/>
    <property type="project" value="UniProtKB-EC"/>
</dbReference>
<protein>
    <recommendedName>
        <fullName evidence="1">peptidyl-tRNA hydrolase</fullName>
        <ecNumber evidence="1">3.1.1.29</ecNumber>
    </recommendedName>
</protein>
<organism evidence="4 5">
    <name type="scientific">Macleaya cordata</name>
    <name type="common">Five-seeded plume-poppy</name>
    <name type="synonym">Bocconia cordata</name>
    <dbReference type="NCBI Taxonomy" id="56857"/>
    <lineage>
        <taxon>Eukaryota</taxon>
        <taxon>Viridiplantae</taxon>
        <taxon>Streptophyta</taxon>
        <taxon>Embryophyta</taxon>
        <taxon>Tracheophyta</taxon>
        <taxon>Spermatophyta</taxon>
        <taxon>Magnoliopsida</taxon>
        <taxon>Ranunculales</taxon>
        <taxon>Papaveraceae</taxon>
        <taxon>Papaveroideae</taxon>
        <taxon>Macleaya</taxon>
    </lineage>
</organism>
<dbReference type="InterPro" id="IPR002833">
    <property type="entry name" value="PTH2"/>
</dbReference>
<dbReference type="SUPFAM" id="SSF102462">
    <property type="entry name" value="Peptidyl-tRNA hydrolase II"/>
    <property type="match status" value="1"/>
</dbReference>
<gene>
    <name evidence="4" type="ORF">BVC80_7815g7</name>
</gene>
<accession>A0A200Q9T5</accession>
<evidence type="ECO:0000256" key="3">
    <source>
        <dbReference type="ARBA" id="ARBA00048707"/>
    </source>
</evidence>
<dbReference type="Proteomes" id="UP000195402">
    <property type="component" value="Unassembled WGS sequence"/>
</dbReference>
<keyword evidence="2 4" id="KW-0378">Hydrolase</keyword>
<dbReference type="InParanoid" id="A0A200Q9T5"/>
<dbReference type="CDD" id="cd02429">
    <property type="entry name" value="PTH2_like"/>
    <property type="match status" value="1"/>
</dbReference>